<protein>
    <submittedName>
        <fullName evidence="1">Uncharacterized protein</fullName>
    </submittedName>
</protein>
<evidence type="ECO:0000313" key="1">
    <source>
        <dbReference type="EMBL" id="KHE91238.1"/>
    </source>
</evidence>
<comment type="caution">
    <text evidence="1">The sequence shown here is derived from an EMBL/GenBank/DDBJ whole genome shotgun (WGS) entry which is preliminary data.</text>
</comment>
<gene>
    <name evidence="1" type="ORF">SCABRO_03089</name>
</gene>
<dbReference type="EMBL" id="JRYO01000214">
    <property type="protein sequence ID" value="KHE91238.1"/>
    <property type="molecule type" value="Genomic_DNA"/>
</dbReference>
<evidence type="ECO:0000313" key="2">
    <source>
        <dbReference type="Proteomes" id="UP000030652"/>
    </source>
</evidence>
<accession>A0A0B0EJE8</accession>
<dbReference type="Proteomes" id="UP000030652">
    <property type="component" value="Unassembled WGS sequence"/>
</dbReference>
<sequence length="39" mass="4255">MTYSGMNVCIVALIAISVLMTGCFSNGRKTTGDEQFFFT</sequence>
<reference evidence="1 2" key="1">
    <citation type="submission" date="2014-10" db="EMBL/GenBank/DDBJ databases">
        <title>Draft genome of anammox bacterium scalindua brodae, obtained using differential coverage binning of sequence data from two enrichment reactors.</title>
        <authorList>
            <person name="Speth D.R."/>
            <person name="Russ L."/>
            <person name="Kartal B."/>
            <person name="Op den Camp H.J."/>
            <person name="Dutilh B.E."/>
            <person name="Jetten M.S."/>
        </authorList>
    </citation>
    <scope>NUCLEOTIDE SEQUENCE [LARGE SCALE GENOMIC DNA]</scope>
    <source>
        <strain evidence="1">RU1</strain>
    </source>
</reference>
<proteinExistence type="predicted"/>
<organism evidence="1 2">
    <name type="scientific">Candidatus Scalindua brodae</name>
    <dbReference type="NCBI Taxonomy" id="237368"/>
    <lineage>
        <taxon>Bacteria</taxon>
        <taxon>Pseudomonadati</taxon>
        <taxon>Planctomycetota</taxon>
        <taxon>Candidatus Brocadiia</taxon>
        <taxon>Candidatus Brocadiales</taxon>
        <taxon>Candidatus Scalinduaceae</taxon>
        <taxon>Candidatus Scalindua</taxon>
    </lineage>
</organism>
<dbReference type="AlphaFoldDB" id="A0A0B0EJE8"/>
<name>A0A0B0EJE8_9BACT</name>